<sequence length="104" mass="11630">MSNRHVPASYSFYPRQGSGRVYGILYRERSTVTPQLSASLYVDTMNDLNSRSSIPLKTHAEALQGDISGAMMNDLCQVDAEQKKQVKATLEDNGWMPAFTIQMI</sequence>
<gene>
    <name evidence="1" type="ORF">KDA_24010</name>
</gene>
<dbReference type="AlphaFoldDB" id="A0A402B6H2"/>
<evidence type="ECO:0000313" key="2">
    <source>
        <dbReference type="Proteomes" id="UP000287171"/>
    </source>
</evidence>
<reference evidence="2" key="1">
    <citation type="submission" date="2018-12" db="EMBL/GenBank/DDBJ databases">
        <title>Tengunoibacter tsumagoiensis gen. nov., sp. nov., Dictyobacter kobayashii sp. nov., D. alpinus sp. nov., and D. joshuensis sp. nov. and description of Dictyobacteraceae fam. nov. within the order Ktedonobacterales isolated from Tengu-no-mugimeshi.</title>
        <authorList>
            <person name="Wang C.M."/>
            <person name="Zheng Y."/>
            <person name="Sakai Y."/>
            <person name="Toyoda A."/>
            <person name="Minakuchi Y."/>
            <person name="Abe K."/>
            <person name="Yokota A."/>
            <person name="Yabe S."/>
        </authorList>
    </citation>
    <scope>NUCLEOTIDE SEQUENCE [LARGE SCALE GENOMIC DNA]</scope>
    <source>
        <strain evidence="2">Uno16</strain>
    </source>
</reference>
<protein>
    <submittedName>
        <fullName evidence="1">Uncharacterized protein</fullName>
    </submittedName>
</protein>
<dbReference type="Proteomes" id="UP000287171">
    <property type="component" value="Unassembled WGS sequence"/>
</dbReference>
<comment type="caution">
    <text evidence="1">The sequence shown here is derived from an EMBL/GenBank/DDBJ whole genome shotgun (WGS) entry which is preliminary data.</text>
</comment>
<keyword evidence="2" id="KW-1185">Reference proteome</keyword>
<organism evidence="1 2">
    <name type="scientific">Dictyobacter alpinus</name>
    <dbReference type="NCBI Taxonomy" id="2014873"/>
    <lineage>
        <taxon>Bacteria</taxon>
        <taxon>Bacillati</taxon>
        <taxon>Chloroflexota</taxon>
        <taxon>Ktedonobacteria</taxon>
        <taxon>Ktedonobacterales</taxon>
        <taxon>Dictyobacteraceae</taxon>
        <taxon>Dictyobacter</taxon>
    </lineage>
</organism>
<accession>A0A402B6H2</accession>
<evidence type="ECO:0000313" key="1">
    <source>
        <dbReference type="EMBL" id="GCE26917.1"/>
    </source>
</evidence>
<name>A0A402B6H2_9CHLR</name>
<proteinExistence type="predicted"/>
<dbReference type="EMBL" id="BIFT01000001">
    <property type="protein sequence ID" value="GCE26917.1"/>
    <property type="molecule type" value="Genomic_DNA"/>
</dbReference>